<evidence type="ECO:0000313" key="3">
    <source>
        <dbReference type="EMBL" id="GEC75364.1"/>
    </source>
</evidence>
<dbReference type="GO" id="GO:0006302">
    <property type="term" value="P:double-strand break repair"/>
    <property type="evidence" value="ECO:0007669"/>
    <property type="project" value="TreeGrafter"/>
</dbReference>
<evidence type="ECO:0000259" key="2">
    <source>
        <dbReference type="Pfam" id="PF13304"/>
    </source>
</evidence>
<dbReference type="GO" id="GO:0016887">
    <property type="term" value="F:ATP hydrolysis activity"/>
    <property type="evidence" value="ECO:0007669"/>
    <property type="project" value="InterPro"/>
</dbReference>
<keyword evidence="1" id="KW-0227">DNA damage</keyword>
<feature type="domain" description="ATPase AAA-type core" evidence="2">
    <location>
        <begin position="37"/>
        <end position="104"/>
    </location>
</feature>
<organism evidence="3 4">
    <name type="scientific">Microbacterium maritypicum</name>
    <name type="common">Microbacterium liquefaciens</name>
    <dbReference type="NCBI Taxonomy" id="33918"/>
    <lineage>
        <taxon>Bacteria</taxon>
        <taxon>Bacillati</taxon>
        <taxon>Actinomycetota</taxon>
        <taxon>Actinomycetes</taxon>
        <taxon>Micrococcales</taxon>
        <taxon>Microbacteriaceae</taxon>
        <taxon>Microbacterium</taxon>
    </lineage>
</organism>
<name>A0A4Y4B8M1_MICMQ</name>
<dbReference type="Proteomes" id="UP000317410">
    <property type="component" value="Unassembled WGS sequence"/>
</dbReference>
<reference evidence="3 4" key="1">
    <citation type="submission" date="2019-06" db="EMBL/GenBank/DDBJ databases">
        <title>Whole genome shotgun sequence of Microbacterium liquefaciens NBRC 15037.</title>
        <authorList>
            <person name="Hosoyama A."/>
            <person name="Uohara A."/>
            <person name="Ohji S."/>
            <person name="Ichikawa N."/>
        </authorList>
    </citation>
    <scope>NUCLEOTIDE SEQUENCE [LARGE SCALE GENOMIC DNA]</scope>
    <source>
        <strain evidence="3 4">NBRC 15037</strain>
    </source>
</reference>
<dbReference type="PANTHER" id="PTHR32182">
    <property type="entry name" value="DNA REPLICATION AND REPAIR PROTEIN RECF"/>
    <property type="match status" value="1"/>
</dbReference>
<dbReference type="Pfam" id="PF13304">
    <property type="entry name" value="AAA_21"/>
    <property type="match status" value="2"/>
</dbReference>
<dbReference type="PANTHER" id="PTHR32182:SF22">
    <property type="entry name" value="ATP-DEPENDENT ENDONUCLEASE, OLD FAMILY-RELATED"/>
    <property type="match status" value="1"/>
</dbReference>
<sequence>MLARKAYSLPMTAARVTELNLVAFKSFRSETLPLDDLTLLIGRNSSGKSNALDGLEVLARLAEGEDLIDALDGRRREMGALRGGSEGCAPHGEDSFTLGCKVDSGGETLKYQVTIEVRPDIRIVAERLYGVGVAVASGARSYGPIFETRRAGLPGTGIEAEVHNGKQGSNPWSRFRDSRLLLTQVPLLIAGSNRAERSVLRAVAAVRNALRGIFHFDPIPHLMRDFVPGRDVELRRTGENLSPALRNLQSTDQGAFGRIEELVRLIADDGVRGISFVRSELGDVMLALQEARGAATERTERTPAREMSDGLLRFIGIATALLSPQNGLDIDAATSSLLDQDEPLGGVLIVLEELENGLHPSQAHRVLELIRESSRLTGTRVLITSHSPALLDAAEGSLNENIIVCYRDRESGYSKLERITELPGYAVSLAEGSLGAAITSGKLSSAAYDEPDYAEFQRLLGLG</sequence>
<comment type="caution">
    <text evidence="3">The sequence shown here is derived from an EMBL/GenBank/DDBJ whole genome shotgun (WGS) entry which is preliminary data.</text>
</comment>
<dbReference type="InterPro" id="IPR027417">
    <property type="entry name" value="P-loop_NTPase"/>
</dbReference>
<gene>
    <name evidence="3" type="ORF">MLI01_15090</name>
</gene>
<evidence type="ECO:0000313" key="4">
    <source>
        <dbReference type="Proteomes" id="UP000317410"/>
    </source>
</evidence>
<dbReference type="EMBL" id="BJNQ01000009">
    <property type="protein sequence ID" value="GEC75364.1"/>
    <property type="molecule type" value="Genomic_DNA"/>
</dbReference>
<accession>A0A4Y4B8M1</accession>
<protein>
    <recommendedName>
        <fullName evidence="2">ATPase AAA-type core domain-containing protein</fullName>
    </recommendedName>
</protein>
<dbReference type="GO" id="GO:0000731">
    <property type="term" value="P:DNA synthesis involved in DNA repair"/>
    <property type="evidence" value="ECO:0007669"/>
    <property type="project" value="TreeGrafter"/>
</dbReference>
<evidence type="ECO:0000256" key="1">
    <source>
        <dbReference type="ARBA" id="ARBA00023236"/>
    </source>
</evidence>
<dbReference type="SUPFAM" id="SSF52540">
    <property type="entry name" value="P-loop containing nucleoside triphosphate hydrolases"/>
    <property type="match status" value="1"/>
</dbReference>
<dbReference type="GO" id="GO:0005524">
    <property type="term" value="F:ATP binding"/>
    <property type="evidence" value="ECO:0007669"/>
    <property type="project" value="InterPro"/>
</dbReference>
<dbReference type="Gene3D" id="3.40.50.300">
    <property type="entry name" value="P-loop containing nucleotide triphosphate hydrolases"/>
    <property type="match status" value="2"/>
</dbReference>
<dbReference type="InterPro" id="IPR003959">
    <property type="entry name" value="ATPase_AAA_core"/>
</dbReference>
<dbReference type="GO" id="GO:0009432">
    <property type="term" value="P:SOS response"/>
    <property type="evidence" value="ECO:0007669"/>
    <property type="project" value="UniProtKB-KW"/>
</dbReference>
<feature type="domain" description="ATPase AAA-type core" evidence="2">
    <location>
        <begin position="298"/>
        <end position="392"/>
    </location>
</feature>
<proteinExistence type="predicted"/>
<keyword evidence="1" id="KW-0742">SOS response</keyword>
<dbReference type="AlphaFoldDB" id="A0A4Y4B8M1"/>